<comment type="caution">
    <text evidence="2">The sequence shown here is derived from an EMBL/GenBank/DDBJ whole genome shotgun (WGS) entry which is preliminary data.</text>
</comment>
<accession>A0AAJ0BWI0</accession>
<dbReference type="EMBL" id="MU839014">
    <property type="protein sequence ID" value="KAK1765758.1"/>
    <property type="molecule type" value="Genomic_DNA"/>
</dbReference>
<dbReference type="InterPro" id="IPR057684">
    <property type="entry name" value="DUF7924"/>
</dbReference>
<dbReference type="GeneID" id="85314803"/>
<gene>
    <name evidence="2" type="ORF">QBC33DRAFT_590598</name>
</gene>
<sequence>DPLESKPPKNLKDTAERLAKTGATPSAPESACKRYANKVGYATNEATIVFQAVRKLLKEYVTDDGADDGYQKVFNQAFAGFPKDLGFNNGLSAPQPDFIEGLRMEKYRPFPVDEHVSGAVLYKDDHHSLTLPHMAGEWKGRGEDMEETRLQRAYYGCALVYTRNQALSYIREPDRANHAEIMTFTTDGTNINFFAHYAIPSEEEEGKMEYHQYPIASMNLTNSYEEFKKGRKQIRNLQDHGRGSRML</sequence>
<keyword evidence="3" id="KW-1185">Reference proteome</keyword>
<dbReference type="Pfam" id="PF25545">
    <property type="entry name" value="DUF7924"/>
    <property type="match status" value="1"/>
</dbReference>
<dbReference type="RefSeq" id="XP_060281971.1">
    <property type="nucleotide sequence ID" value="XM_060431616.1"/>
</dbReference>
<evidence type="ECO:0000313" key="2">
    <source>
        <dbReference type="EMBL" id="KAK1765758.1"/>
    </source>
</evidence>
<feature type="domain" description="DUF7924" evidence="1">
    <location>
        <begin position="92"/>
        <end position="244"/>
    </location>
</feature>
<evidence type="ECO:0000259" key="1">
    <source>
        <dbReference type="Pfam" id="PF25545"/>
    </source>
</evidence>
<evidence type="ECO:0000313" key="3">
    <source>
        <dbReference type="Proteomes" id="UP001244011"/>
    </source>
</evidence>
<dbReference type="Proteomes" id="UP001244011">
    <property type="component" value="Unassembled WGS sequence"/>
</dbReference>
<name>A0AAJ0BWI0_9PEZI</name>
<organism evidence="2 3">
    <name type="scientific">Phialemonium atrogriseum</name>
    <dbReference type="NCBI Taxonomy" id="1093897"/>
    <lineage>
        <taxon>Eukaryota</taxon>
        <taxon>Fungi</taxon>
        <taxon>Dikarya</taxon>
        <taxon>Ascomycota</taxon>
        <taxon>Pezizomycotina</taxon>
        <taxon>Sordariomycetes</taxon>
        <taxon>Sordariomycetidae</taxon>
        <taxon>Cephalothecales</taxon>
        <taxon>Cephalothecaceae</taxon>
        <taxon>Phialemonium</taxon>
    </lineage>
</organism>
<feature type="non-terminal residue" evidence="2">
    <location>
        <position position="1"/>
    </location>
</feature>
<proteinExistence type="predicted"/>
<reference evidence="2" key="1">
    <citation type="submission" date="2023-06" db="EMBL/GenBank/DDBJ databases">
        <title>Genome-scale phylogeny and comparative genomics of the fungal order Sordariales.</title>
        <authorList>
            <consortium name="Lawrence Berkeley National Laboratory"/>
            <person name="Hensen N."/>
            <person name="Bonometti L."/>
            <person name="Westerberg I."/>
            <person name="Brannstrom I.O."/>
            <person name="Guillou S."/>
            <person name="Cros-Aarteil S."/>
            <person name="Calhoun S."/>
            <person name="Haridas S."/>
            <person name="Kuo A."/>
            <person name="Mondo S."/>
            <person name="Pangilinan J."/>
            <person name="Riley R."/>
            <person name="Labutti K."/>
            <person name="Andreopoulos B."/>
            <person name="Lipzen A."/>
            <person name="Chen C."/>
            <person name="Yanf M."/>
            <person name="Daum C."/>
            <person name="Ng V."/>
            <person name="Clum A."/>
            <person name="Steindorff A."/>
            <person name="Ohm R."/>
            <person name="Martin F."/>
            <person name="Silar P."/>
            <person name="Natvig D."/>
            <person name="Lalanne C."/>
            <person name="Gautier V."/>
            <person name="Ament-Velasquez S.L."/>
            <person name="Kruys A."/>
            <person name="Hutchinson M.I."/>
            <person name="Powell A.J."/>
            <person name="Barry K."/>
            <person name="Miller A.N."/>
            <person name="Grigoriev I.V."/>
            <person name="Debuchy R."/>
            <person name="Gladieux P."/>
            <person name="Thoren M.H."/>
            <person name="Johannesson H."/>
        </authorList>
    </citation>
    <scope>NUCLEOTIDE SEQUENCE</scope>
    <source>
        <strain evidence="2">8032-3</strain>
    </source>
</reference>
<protein>
    <recommendedName>
        <fullName evidence="1">DUF7924 domain-containing protein</fullName>
    </recommendedName>
</protein>
<dbReference type="AlphaFoldDB" id="A0AAJ0BWI0"/>